<reference evidence="6 7" key="1">
    <citation type="journal article" date="2012" name="BMC Genomics">
        <title>Comparative genomic analysis of human infective Trypanosoma cruzi lineages with the bat-restricted subspecies T. cruzi marinkellei.</title>
        <authorList>
            <person name="Franzen O."/>
            <person name="Talavera-Lopez C."/>
            <person name="Ochaya S."/>
            <person name="Butler C.E."/>
            <person name="Messenger L.A."/>
            <person name="Lewis M.D."/>
            <person name="Llewellyn M.S."/>
            <person name="Marinkelle C.J."/>
            <person name="Tyler K.M."/>
            <person name="Miles M.A."/>
            <person name="Andersson B."/>
        </authorList>
    </citation>
    <scope>NUCLEOTIDE SEQUENCE [LARGE SCALE GENOMIC DNA]</scope>
    <source>
        <strain evidence="6 7">B7</strain>
    </source>
</reference>
<feature type="domain" description="Retrotransposon hot spot protein,C-terminal" evidence="3">
    <location>
        <begin position="663"/>
        <end position="903"/>
    </location>
</feature>
<feature type="domain" description="Retrotransposon hot spot protein N-terminal" evidence="4">
    <location>
        <begin position="542"/>
        <end position="649"/>
    </location>
</feature>
<keyword evidence="1" id="KW-0175">Coiled coil</keyword>
<evidence type="ECO:0000313" key="6">
    <source>
        <dbReference type="EMBL" id="EKF29755.1"/>
    </source>
</evidence>
<dbReference type="Pfam" id="PF24466">
    <property type="entry name" value="DUF7578"/>
    <property type="match status" value="3"/>
</dbReference>
<protein>
    <submittedName>
        <fullName evidence="6">Retrotransposon hot spot (RHS) protein, putative</fullName>
    </submittedName>
</protein>
<organism evidence="6 7">
    <name type="scientific">Trypanosoma cruzi marinkellei</name>
    <dbReference type="NCBI Taxonomy" id="85056"/>
    <lineage>
        <taxon>Eukaryota</taxon>
        <taxon>Discoba</taxon>
        <taxon>Euglenozoa</taxon>
        <taxon>Kinetoplastea</taxon>
        <taxon>Metakinetoplastina</taxon>
        <taxon>Trypanosomatida</taxon>
        <taxon>Trypanosomatidae</taxon>
        <taxon>Trypanosoma</taxon>
        <taxon>Schizotrypanum</taxon>
    </lineage>
</organism>
<dbReference type="InterPro" id="IPR056000">
    <property type="entry name" value="DUF7578"/>
</dbReference>
<dbReference type="Pfam" id="PF07999">
    <property type="entry name" value="RHSP"/>
    <property type="match status" value="1"/>
</dbReference>
<evidence type="ECO:0000259" key="4">
    <source>
        <dbReference type="Pfam" id="PF20445"/>
    </source>
</evidence>
<dbReference type="InterPro" id="IPR046836">
    <property type="entry name" value="RHS_C"/>
</dbReference>
<name>K2MRR6_TRYCR</name>
<dbReference type="InterPro" id="IPR006518">
    <property type="entry name" value="Trypano_RHS"/>
</dbReference>
<evidence type="ECO:0000256" key="2">
    <source>
        <dbReference type="SAM" id="MobiDB-lite"/>
    </source>
</evidence>
<sequence length="909" mass="103712">MPPKLNRVQGVNAKIPASAVPQGDPRRRARQELVGDTDQPAATCKVVRKLRRPKLTMSSTVEDVLLEGSTSRTNMKLNDFIRRHIDPGAAVVEIYNVPMEAFFQKPDAYVKDKQLVVKILNLDEYKVLKDIYRLHRNRIYTLALWKEFRQIKIFNIGSNAKNKLDAAVNDAESAQGGIQVGRRRGEVRAVATINIHEPVNQAESRFVQEETQLEVVHGNSAVNVVDQGRQAQRGTGDGVARISAASGTAEKGEALWPQWTMSSTVEEILLEGSTNRHNMKLNDFLRSNVGGRAAVDEDHNVTMEVFVQEPDAYVQDQNLLRMIFNLTEYQVYKLHHEGVVSLEEWRDYERKDTVTPFAKGKINRVLTQVQIEEKKAIREEEERTRREEEERLRRTQEMKFTISTTIEDVLFRGEFRYKEVRLNEFLKRELDGRGVVDTNRNVLLGEFFKDPARYIRDAGVLNEIQTSDAYLRMEIAVRHEAIFEEDVRKLLDKSVNNLLGWSKAAAEVKEGVHNFTKNSLDAALEELRRQTTEAAIILEGLYESVYNAKWHHVVELPGGEKQKTGTGMVVKEGEPPHSWTYKAVGDTLEKDDGAEQSGAAPPRLMVLTSDKGWPYTLNAPHGCGNDLCVNCEVDRVWQIVRKDIAEWFSNFDLSRYPSPMRRVLIGTPGIGKSMAAGSYLLYQLLHYDVEKLQVVVHCFGETAYVFDKIAQTVTKCKDKTATESAVDGLWLRGMKGYIIYDVAKKGTPPDTNFAPASGWGMIVVSSPKVSNYDEWAKQLKAKRIIMNCPDEVDVKAMCAWMKRDVTKDEQANYWKMVKTHMDEVGPIPRYIFDETKYIGRSGAVQFALYSIKELTMKEYFSRGGELPWYSEDPFHELVKIIREIYADSEIFFNEPICVFTTRKKHLKFT</sequence>
<evidence type="ECO:0000256" key="1">
    <source>
        <dbReference type="SAM" id="Coils"/>
    </source>
</evidence>
<dbReference type="InterPro" id="IPR046835">
    <property type="entry name" value="RHS_N"/>
</dbReference>
<keyword evidence="7" id="KW-1185">Reference proteome</keyword>
<feature type="domain" description="DUF7578" evidence="5">
    <location>
        <begin position="72"/>
        <end position="134"/>
    </location>
</feature>
<proteinExistence type="predicted"/>
<dbReference type="PANTHER" id="PTHR33129:SF3">
    <property type="entry name" value="HOT SPOT (RHS) PROTEIN, PUTATIVE-RELATED"/>
    <property type="match status" value="1"/>
</dbReference>
<comment type="caution">
    <text evidence="6">The sequence shown here is derived from an EMBL/GenBank/DDBJ whole genome shotgun (WGS) entry which is preliminary data.</text>
</comment>
<feature type="compositionally biased region" description="Basic and acidic residues" evidence="2">
    <location>
        <begin position="24"/>
        <end position="33"/>
    </location>
</feature>
<evidence type="ECO:0000259" key="3">
    <source>
        <dbReference type="Pfam" id="PF07999"/>
    </source>
</evidence>
<feature type="coiled-coil region" evidence="1">
    <location>
        <begin position="371"/>
        <end position="398"/>
    </location>
</feature>
<evidence type="ECO:0000259" key="5">
    <source>
        <dbReference type="Pfam" id="PF24466"/>
    </source>
</evidence>
<dbReference type="AlphaFoldDB" id="K2MRR6"/>
<dbReference type="Pfam" id="PF20445">
    <property type="entry name" value="RHS_N"/>
    <property type="match status" value="1"/>
</dbReference>
<dbReference type="InterPro" id="IPR052980">
    <property type="entry name" value="Crinkler_effector"/>
</dbReference>
<feature type="domain" description="DUF7578" evidence="5">
    <location>
        <begin position="416"/>
        <end position="479"/>
    </location>
</feature>
<dbReference type="NCBIfam" id="TIGR01631">
    <property type="entry name" value="Trypano_RHS"/>
    <property type="match status" value="2"/>
</dbReference>
<accession>K2MRR6</accession>
<dbReference type="EMBL" id="AHKC01012690">
    <property type="protein sequence ID" value="EKF29755.1"/>
    <property type="molecule type" value="Genomic_DNA"/>
</dbReference>
<evidence type="ECO:0000313" key="7">
    <source>
        <dbReference type="Proteomes" id="UP000007350"/>
    </source>
</evidence>
<dbReference type="PANTHER" id="PTHR33129">
    <property type="entry name" value="PROTEIN KINASE DOMAIN-CONTAINING PROTEIN-RELATED"/>
    <property type="match status" value="1"/>
</dbReference>
<feature type="domain" description="DUF7578" evidence="5">
    <location>
        <begin position="276"/>
        <end position="337"/>
    </location>
</feature>
<feature type="region of interest" description="Disordered" evidence="2">
    <location>
        <begin position="1"/>
        <end position="37"/>
    </location>
</feature>
<dbReference type="Proteomes" id="UP000007350">
    <property type="component" value="Unassembled WGS sequence"/>
</dbReference>
<gene>
    <name evidence="6" type="ORF">MOQ_006445</name>
</gene>
<dbReference type="OrthoDB" id="2340858at2759"/>